<reference evidence="2 3" key="1">
    <citation type="submission" date="2018-09" db="EMBL/GenBank/DDBJ databases">
        <title>A high-quality reference genome of wild soybean provides a powerful tool to mine soybean genomes.</title>
        <authorList>
            <person name="Xie M."/>
            <person name="Chung C.Y.L."/>
            <person name="Li M.-W."/>
            <person name="Wong F.-L."/>
            <person name="Chan T.-F."/>
            <person name="Lam H.-M."/>
        </authorList>
    </citation>
    <scope>NUCLEOTIDE SEQUENCE [LARGE SCALE GENOMIC DNA]</scope>
    <source>
        <strain evidence="3">cv. W05</strain>
        <tissue evidence="2">Hypocotyl of etiolated seedlings</tissue>
    </source>
</reference>
<dbReference type="Proteomes" id="UP000289340">
    <property type="component" value="Chromosome 20"/>
</dbReference>
<evidence type="ECO:0000256" key="1">
    <source>
        <dbReference type="SAM" id="Phobius"/>
    </source>
</evidence>
<feature type="transmembrane region" description="Helical" evidence="1">
    <location>
        <begin position="121"/>
        <end position="142"/>
    </location>
</feature>
<evidence type="ECO:0000313" key="3">
    <source>
        <dbReference type="Proteomes" id="UP000289340"/>
    </source>
</evidence>
<accession>A0A445F2R5</accession>
<comment type="caution">
    <text evidence="2">The sequence shown here is derived from an EMBL/GenBank/DDBJ whole genome shotgun (WGS) entry which is preliminary data.</text>
</comment>
<evidence type="ECO:0000313" key="2">
    <source>
        <dbReference type="EMBL" id="RZB43113.1"/>
    </source>
</evidence>
<keyword evidence="1" id="KW-0812">Transmembrane</keyword>
<dbReference type="EMBL" id="QZWG01000020">
    <property type="protein sequence ID" value="RZB43113.1"/>
    <property type="molecule type" value="Genomic_DNA"/>
</dbReference>
<proteinExistence type="predicted"/>
<keyword evidence="1" id="KW-0472">Membrane</keyword>
<feature type="transmembrane region" description="Helical" evidence="1">
    <location>
        <begin position="71"/>
        <end position="93"/>
    </location>
</feature>
<name>A0A445F2R5_GLYSO</name>
<sequence length="263" mass="28763">MCEIGNGMRVVVAVRGSVNDSVATWVEQERRSRDKSGSIMRRQRSLEIASPIEHGEVRLCMMMWESMFNAINLSLAIVAFSFALIPGVVMWFCTNGAHNKIIQDINNMVMAKPKNQGGDDAYLCLCPFVIFGFLLVISSMPLRPPFVVTPPWFRTIRPPSVVTPPWSSTRPTRASLLAPTILSLFHGSVGALPSPFALGPFAGGVRSPFHIHFFLFFFSFLHLCATAAVRPLPPWWPHAAGPCTSGATGSTLVVSTLGVLFST</sequence>
<keyword evidence="1" id="KW-1133">Transmembrane helix</keyword>
<feature type="transmembrane region" description="Helical" evidence="1">
    <location>
        <begin position="211"/>
        <end position="229"/>
    </location>
</feature>
<organism evidence="2 3">
    <name type="scientific">Glycine soja</name>
    <name type="common">Wild soybean</name>
    <dbReference type="NCBI Taxonomy" id="3848"/>
    <lineage>
        <taxon>Eukaryota</taxon>
        <taxon>Viridiplantae</taxon>
        <taxon>Streptophyta</taxon>
        <taxon>Embryophyta</taxon>
        <taxon>Tracheophyta</taxon>
        <taxon>Spermatophyta</taxon>
        <taxon>Magnoliopsida</taxon>
        <taxon>eudicotyledons</taxon>
        <taxon>Gunneridae</taxon>
        <taxon>Pentapetalae</taxon>
        <taxon>rosids</taxon>
        <taxon>fabids</taxon>
        <taxon>Fabales</taxon>
        <taxon>Fabaceae</taxon>
        <taxon>Papilionoideae</taxon>
        <taxon>50 kb inversion clade</taxon>
        <taxon>NPAAA clade</taxon>
        <taxon>indigoferoid/millettioid clade</taxon>
        <taxon>Phaseoleae</taxon>
        <taxon>Glycine</taxon>
        <taxon>Glycine subgen. Soja</taxon>
    </lineage>
</organism>
<feature type="transmembrane region" description="Helical" evidence="1">
    <location>
        <begin position="176"/>
        <end position="199"/>
    </location>
</feature>
<dbReference type="AlphaFoldDB" id="A0A445F2R5"/>
<keyword evidence="3" id="KW-1185">Reference proteome</keyword>
<gene>
    <name evidence="2" type="ORF">D0Y65_053631</name>
</gene>
<feature type="transmembrane region" description="Helical" evidence="1">
    <location>
        <begin position="235"/>
        <end position="261"/>
    </location>
</feature>
<protein>
    <submittedName>
        <fullName evidence="2">Uncharacterized protein</fullName>
    </submittedName>
</protein>